<proteinExistence type="predicted"/>
<comment type="caution">
    <text evidence="1">The sequence shown here is derived from an EMBL/GenBank/DDBJ whole genome shotgun (WGS) entry which is preliminary data.</text>
</comment>
<evidence type="ECO:0000313" key="1">
    <source>
        <dbReference type="EMBL" id="RNC96270.1"/>
    </source>
</evidence>
<dbReference type="Proteomes" id="UP000279909">
    <property type="component" value="Unassembled WGS sequence"/>
</dbReference>
<sequence>MTVTLDEQLLQELKDNLQITWNDVNTDNTLSRYIKSSRTYFNELCETEFSFDEGSTVRELMLERCRYVWNNALDEFEINYAKRLRSLILNVAVEQHEAAIGTGDSTG</sequence>
<reference evidence="1 2" key="1">
    <citation type="journal article" date="2014" name="Int. J. Syst. Evol. Microbiol.">
        <title>Lysinibacillus halotolerans sp. nov., isolated from saline-alkaline soil.</title>
        <authorList>
            <person name="Kong D."/>
            <person name="Wang Y."/>
            <person name="Zhao B."/>
            <person name="Li Y."/>
            <person name="Song J."/>
            <person name="Zhai Y."/>
            <person name="Zhang C."/>
            <person name="Wang H."/>
            <person name="Chen X."/>
            <person name="Zhao B."/>
            <person name="Ruan Z."/>
        </authorList>
    </citation>
    <scope>NUCLEOTIDE SEQUENCE [LARGE SCALE GENOMIC DNA]</scope>
    <source>
        <strain evidence="1 2">MCCC 1A12703</strain>
    </source>
</reference>
<dbReference type="AlphaFoldDB" id="A0A3M8H2Z1"/>
<name>A0A3M8H2Z1_9BACI</name>
<gene>
    <name evidence="1" type="ORF">EC501_17110</name>
</gene>
<accession>A0A3M8H2Z1</accession>
<dbReference type="EMBL" id="RHLQ01000068">
    <property type="protein sequence ID" value="RNC96270.1"/>
    <property type="molecule type" value="Genomic_DNA"/>
</dbReference>
<protein>
    <recommendedName>
        <fullName evidence="3">Phage gp6-like head-tail connector protein</fullName>
    </recommendedName>
</protein>
<keyword evidence="2" id="KW-1185">Reference proteome</keyword>
<dbReference type="OrthoDB" id="2362564at2"/>
<evidence type="ECO:0000313" key="2">
    <source>
        <dbReference type="Proteomes" id="UP000279909"/>
    </source>
</evidence>
<organism evidence="1 2">
    <name type="scientific">Lysinibacillus halotolerans</name>
    <dbReference type="NCBI Taxonomy" id="1368476"/>
    <lineage>
        <taxon>Bacteria</taxon>
        <taxon>Bacillati</taxon>
        <taxon>Bacillota</taxon>
        <taxon>Bacilli</taxon>
        <taxon>Bacillales</taxon>
        <taxon>Bacillaceae</taxon>
        <taxon>Lysinibacillus</taxon>
    </lineage>
</organism>
<dbReference type="RefSeq" id="WP_122973559.1">
    <property type="nucleotide sequence ID" value="NZ_RHLQ01000068.1"/>
</dbReference>
<evidence type="ECO:0008006" key="3">
    <source>
        <dbReference type="Google" id="ProtNLM"/>
    </source>
</evidence>